<proteinExistence type="predicted"/>
<accession>A0A5J4TSE2</accession>
<gene>
    <name evidence="2" type="ORF">EZS28_044188</name>
</gene>
<feature type="non-terminal residue" evidence="2">
    <location>
        <position position="157"/>
    </location>
</feature>
<dbReference type="AlphaFoldDB" id="A0A5J4TSE2"/>
<dbReference type="EMBL" id="SNRW01027153">
    <property type="protein sequence ID" value="KAA6360285.1"/>
    <property type="molecule type" value="Genomic_DNA"/>
</dbReference>
<sequence>EGSFGCVFLAYHYADDQIVAVKIFQKEKYDKKELDAGKLLYNEIQSIFVIKYPNYKDWQLFPILMMEYANMMTLDIIAKQPDIQLPTYTLRALMKQIFEGMRAFHSSGLVHRDIKCDNILLHSPPGSGRVHVKISDFGFAKNLDLNNKQTYLAEFDQ</sequence>
<dbReference type="SMART" id="SM00220">
    <property type="entry name" value="S_TKc"/>
    <property type="match status" value="1"/>
</dbReference>
<comment type="caution">
    <text evidence="2">The sequence shown here is derived from an EMBL/GenBank/DDBJ whole genome shotgun (WGS) entry which is preliminary data.</text>
</comment>
<dbReference type="PROSITE" id="PS00108">
    <property type="entry name" value="PROTEIN_KINASE_ST"/>
    <property type="match status" value="1"/>
</dbReference>
<dbReference type="OrthoDB" id="10261027at2759"/>
<name>A0A5J4TSE2_9EUKA</name>
<evidence type="ECO:0000259" key="1">
    <source>
        <dbReference type="PROSITE" id="PS50011"/>
    </source>
</evidence>
<dbReference type="InterPro" id="IPR011009">
    <property type="entry name" value="Kinase-like_dom_sf"/>
</dbReference>
<dbReference type="GO" id="GO:0005737">
    <property type="term" value="C:cytoplasm"/>
    <property type="evidence" value="ECO:0007669"/>
    <property type="project" value="TreeGrafter"/>
</dbReference>
<dbReference type="Gene3D" id="1.10.510.10">
    <property type="entry name" value="Transferase(Phosphotransferase) domain 1"/>
    <property type="match status" value="1"/>
</dbReference>
<feature type="non-terminal residue" evidence="2">
    <location>
        <position position="1"/>
    </location>
</feature>
<dbReference type="InterPro" id="IPR000719">
    <property type="entry name" value="Prot_kinase_dom"/>
</dbReference>
<evidence type="ECO:0000313" key="2">
    <source>
        <dbReference type="EMBL" id="KAA6360285.1"/>
    </source>
</evidence>
<organism evidence="2 3">
    <name type="scientific">Streblomastix strix</name>
    <dbReference type="NCBI Taxonomy" id="222440"/>
    <lineage>
        <taxon>Eukaryota</taxon>
        <taxon>Metamonada</taxon>
        <taxon>Preaxostyla</taxon>
        <taxon>Oxymonadida</taxon>
        <taxon>Streblomastigidae</taxon>
        <taxon>Streblomastix</taxon>
    </lineage>
</organism>
<protein>
    <recommendedName>
        <fullName evidence="1">Protein kinase domain-containing protein</fullName>
    </recommendedName>
</protein>
<dbReference type="Proteomes" id="UP000324800">
    <property type="component" value="Unassembled WGS sequence"/>
</dbReference>
<dbReference type="InterPro" id="IPR008271">
    <property type="entry name" value="Ser/Thr_kinase_AS"/>
</dbReference>
<dbReference type="InterPro" id="IPR045269">
    <property type="entry name" value="Atg1-like"/>
</dbReference>
<dbReference type="PROSITE" id="PS50011">
    <property type="entry name" value="PROTEIN_KINASE_DOM"/>
    <property type="match status" value="1"/>
</dbReference>
<feature type="domain" description="Protein kinase" evidence="1">
    <location>
        <begin position="1"/>
        <end position="157"/>
    </location>
</feature>
<reference evidence="2 3" key="1">
    <citation type="submission" date="2019-03" db="EMBL/GenBank/DDBJ databases">
        <title>Single cell metagenomics reveals metabolic interactions within the superorganism composed of flagellate Streblomastix strix and complex community of Bacteroidetes bacteria on its surface.</title>
        <authorList>
            <person name="Treitli S.C."/>
            <person name="Kolisko M."/>
            <person name="Husnik F."/>
            <person name="Keeling P."/>
            <person name="Hampl V."/>
        </authorList>
    </citation>
    <scope>NUCLEOTIDE SEQUENCE [LARGE SCALE GENOMIC DNA]</scope>
    <source>
        <strain evidence="2">ST1C</strain>
    </source>
</reference>
<dbReference type="PANTHER" id="PTHR24348">
    <property type="entry name" value="SERINE/THREONINE-PROTEIN KINASE UNC-51-RELATED"/>
    <property type="match status" value="1"/>
</dbReference>
<dbReference type="GO" id="GO:0010506">
    <property type="term" value="P:regulation of autophagy"/>
    <property type="evidence" value="ECO:0007669"/>
    <property type="project" value="InterPro"/>
</dbReference>
<dbReference type="GO" id="GO:0005524">
    <property type="term" value="F:ATP binding"/>
    <property type="evidence" value="ECO:0007669"/>
    <property type="project" value="InterPro"/>
</dbReference>
<dbReference type="GO" id="GO:0004674">
    <property type="term" value="F:protein serine/threonine kinase activity"/>
    <property type="evidence" value="ECO:0007669"/>
    <property type="project" value="InterPro"/>
</dbReference>
<evidence type="ECO:0000313" key="3">
    <source>
        <dbReference type="Proteomes" id="UP000324800"/>
    </source>
</evidence>
<dbReference type="SUPFAM" id="SSF56112">
    <property type="entry name" value="Protein kinase-like (PK-like)"/>
    <property type="match status" value="1"/>
</dbReference>
<dbReference type="CDD" id="cd00180">
    <property type="entry name" value="PKc"/>
    <property type="match status" value="1"/>
</dbReference>
<dbReference type="Pfam" id="PF00069">
    <property type="entry name" value="Pkinase"/>
    <property type="match status" value="1"/>
</dbReference>